<dbReference type="Gene3D" id="3.60.21.10">
    <property type="match status" value="1"/>
</dbReference>
<comment type="similarity">
    <text evidence="8">Belongs to the PPP phosphatase family.</text>
</comment>
<dbReference type="SUPFAM" id="SSF56300">
    <property type="entry name" value="Metallo-dependent phosphatases"/>
    <property type="match status" value="1"/>
</dbReference>
<dbReference type="InterPro" id="IPR004843">
    <property type="entry name" value="Calcineurin-like_PHP"/>
</dbReference>
<dbReference type="PANTHER" id="PTHR11668:SF300">
    <property type="entry name" value="SERINE_THREONINE-PROTEIN PHOSPHATASE"/>
    <property type="match status" value="1"/>
</dbReference>
<dbReference type="EMBL" id="JAPFFF010000017">
    <property type="protein sequence ID" value="KAK8863929.1"/>
    <property type="molecule type" value="Genomic_DNA"/>
</dbReference>
<dbReference type="CDD" id="cd00144">
    <property type="entry name" value="MPP_PPP_family"/>
    <property type="match status" value="1"/>
</dbReference>
<dbReference type="SMART" id="SM00156">
    <property type="entry name" value="PP2Ac"/>
    <property type="match status" value="1"/>
</dbReference>
<comment type="caution">
    <text evidence="10">The sequence shown here is derived from an EMBL/GenBank/DDBJ whole genome shotgun (WGS) entry which is preliminary data.</text>
</comment>
<dbReference type="PANTHER" id="PTHR11668">
    <property type="entry name" value="SERINE/THREONINE PROTEIN PHOSPHATASE"/>
    <property type="match status" value="1"/>
</dbReference>
<comment type="cofactor">
    <cofactor evidence="1">
        <name>Mn(2+)</name>
        <dbReference type="ChEBI" id="CHEBI:29035"/>
    </cofactor>
</comment>
<keyword evidence="3 8" id="KW-0378">Hydrolase</keyword>
<keyword evidence="5" id="KW-0464">Manganese</keyword>
<evidence type="ECO:0000313" key="11">
    <source>
        <dbReference type="Proteomes" id="UP001470230"/>
    </source>
</evidence>
<evidence type="ECO:0000259" key="9">
    <source>
        <dbReference type="PROSITE" id="PS00125"/>
    </source>
</evidence>
<protein>
    <recommendedName>
        <fullName evidence="8">Serine/threonine-protein phosphatase</fullName>
        <ecNumber evidence="8">3.1.3.16</ecNumber>
    </recommendedName>
</protein>
<keyword evidence="11" id="KW-1185">Reference proteome</keyword>
<organism evidence="10 11">
    <name type="scientific">Tritrichomonas musculus</name>
    <dbReference type="NCBI Taxonomy" id="1915356"/>
    <lineage>
        <taxon>Eukaryota</taxon>
        <taxon>Metamonada</taxon>
        <taxon>Parabasalia</taxon>
        <taxon>Tritrichomonadida</taxon>
        <taxon>Tritrichomonadidae</taxon>
        <taxon>Tritrichomonas</taxon>
    </lineage>
</organism>
<dbReference type="Proteomes" id="UP001470230">
    <property type="component" value="Unassembled WGS sequence"/>
</dbReference>
<name>A0ABR2IJX9_9EUKA</name>
<evidence type="ECO:0000256" key="4">
    <source>
        <dbReference type="ARBA" id="ARBA00022912"/>
    </source>
</evidence>
<evidence type="ECO:0000256" key="8">
    <source>
        <dbReference type="RuleBase" id="RU004273"/>
    </source>
</evidence>
<feature type="domain" description="Serine/threonine specific protein phosphatases" evidence="9">
    <location>
        <begin position="128"/>
        <end position="133"/>
    </location>
</feature>
<evidence type="ECO:0000256" key="6">
    <source>
        <dbReference type="ARBA" id="ARBA00047761"/>
    </source>
</evidence>
<gene>
    <name evidence="10" type="ORF">M9Y10_011622</name>
</gene>
<comment type="catalytic activity">
    <reaction evidence="7 8">
        <text>O-phospho-L-threonyl-[protein] + H2O = L-threonyl-[protein] + phosphate</text>
        <dbReference type="Rhea" id="RHEA:47004"/>
        <dbReference type="Rhea" id="RHEA-COMP:11060"/>
        <dbReference type="Rhea" id="RHEA-COMP:11605"/>
        <dbReference type="ChEBI" id="CHEBI:15377"/>
        <dbReference type="ChEBI" id="CHEBI:30013"/>
        <dbReference type="ChEBI" id="CHEBI:43474"/>
        <dbReference type="ChEBI" id="CHEBI:61977"/>
        <dbReference type="EC" id="3.1.3.16"/>
    </reaction>
</comment>
<evidence type="ECO:0000256" key="7">
    <source>
        <dbReference type="ARBA" id="ARBA00048336"/>
    </source>
</evidence>
<keyword evidence="2" id="KW-0479">Metal-binding</keyword>
<proteinExistence type="inferred from homology"/>
<dbReference type="InterPro" id="IPR029052">
    <property type="entry name" value="Metallo-depent_PP-like"/>
</dbReference>
<evidence type="ECO:0000256" key="2">
    <source>
        <dbReference type="ARBA" id="ARBA00022723"/>
    </source>
</evidence>
<evidence type="ECO:0000313" key="10">
    <source>
        <dbReference type="EMBL" id="KAK8863929.1"/>
    </source>
</evidence>
<comment type="catalytic activity">
    <reaction evidence="6">
        <text>O-phospho-L-seryl-[protein] + H2O = L-seryl-[protein] + phosphate</text>
        <dbReference type="Rhea" id="RHEA:20629"/>
        <dbReference type="Rhea" id="RHEA-COMP:9863"/>
        <dbReference type="Rhea" id="RHEA-COMP:11604"/>
        <dbReference type="ChEBI" id="CHEBI:15377"/>
        <dbReference type="ChEBI" id="CHEBI:29999"/>
        <dbReference type="ChEBI" id="CHEBI:43474"/>
        <dbReference type="ChEBI" id="CHEBI:83421"/>
        <dbReference type="EC" id="3.1.3.16"/>
    </reaction>
</comment>
<dbReference type="InterPro" id="IPR050341">
    <property type="entry name" value="PP1_catalytic_subunit"/>
</dbReference>
<evidence type="ECO:0000256" key="3">
    <source>
        <dbReference type="ARBA" id="ARBA00022801"/>
    </source>
</evidence>
<dbReference type="PRINTS" id="PR00114">
    <property type="entry name" value="STPHPHTASE"/>
</dbReference>
<sequence length="468" mass="52237">MADRAPFEALLNRFMQAVSADVEFYACQNLQLNLPSISKQMILLLTSNVELIFQSEPTLLDIESPCTIVGDIHGHILDLFRILKTQGLPDKTRYVFLGDLVDRGEFSVETIALVYLLKILWPQNVFVIRGNHEFDFLASQCGFKKQLLETYSDESIYRHYLSSFSEIPLAIRIDKRMLCVHGGIGPSLFSIKQIANLEKPIFDFGSELIDPLLWSDPNDSVESFEPSSRGTGFFFSESVLDEFLNLSNLNILIRAHECVMEGSEPKFHNKLITVFSASNYCGIVKNMSAIIKVTAPMEYSFVQFPPLDYLKRPIHVKTMQRISTSLSTTLFNSARVNKPDTKKFPGLSPFSEQRHSMDMSARGGSTQVKTVPNFKGVSSGMQRRMTLLPNADGLQSLPSLASTAPVQNVNQNDNYTTGIPSCSSSNNFHVPASASVNIKSSSSLGFPPYVTPNIDNSLRKKRRGFSSL</sequence>
<keyword evidence="4" id="KW-0904">Protein phosphatase</keyword>
<reference evidence="10 11" key="1">
    <citation type="submission" date="2024-04" db="EMBL/GenBank/DDBJ databases">
        <title>Tritrichomonas musculus Genome.</title>
        <authorList>
            <person name="Alves-Ferreira E."/>
            <person name="Grigg M."/>
            <person name="Lorenzi H."/>
            <person name="Galac M."/>
        </authorList>
    </citation>
    <scope>NUCLEOTIDE SEQUENCE [LARGE SCALE GENOMIC DNA]</scope>
    <source>
        <strain evidence="10 11">EAF2021</strain>
    </source>
</reference>
<dbReference type="EC" id="3.1.3.16" evidence="8"/>
<dbReference type="PROSITE" id="PS00125">
    <property type="entry name" value="SER_THR_PHOSPHATASE"/>
    <property type="match status" value="1"/>
</dbReference>
<dbReference type="Pfam" id="PF00149">
    <property type="entry name" value="Metallophos"/>
    <property type="match status" value="1"/>
</dbReference>
<evidence type="ECO:0000256" key="1">
    <source>
        <dbReference type="ARBA" id="ARBA00001936"/>
    </source>
</evidence>
<dbReference type="InterPro" id="IPR006186">
    <property type="entry name" value="Ser/Thr-sp_prot-phosphatase"/>
</dbReference>
<evidence type="ECO:0000256" key="5">
    <source>
        <dbReference type="ARBA" id="ARBA00023211"/>
    </source>
</evidence>
<accession>A0ABR2IJX9</accession>